<gene>
    <name evidence="8" type="primary">tilS</name>
    <name evidence="10" type="ORF">SAMN04489864_11156</name>
</gene>
<protein>
    <recommendedName>
        <fullName evidence="8">tRNA(Ile)-lysidine synthase</fullName>
        <ecNumber evidence="8">6.3.4.19</ecNumber>
    </recommendedName>
    <alternativeName>
        <fullName evidence="8">tRNA(Ile)-2-lysyl-cytidine synthase</fullName>
    </alternativeName>
    <alternativeName>
        <fullName evidence="8">tRNA(Ile)-lysidine synthetase</fullName>
    </alternativeName>
</protein>
<keyword evidence="2 8" id="KW-0963">Cytoplasm</keyword>
<accession>A0A1I2ZSQ2</accession>
<proteinExistence type="inferred from homology"/>
<evidence type="ECO:0000256" key="1">
    <source>
        <dbReference type="ARBA" id="ARBA00004496"/>
    </source>
</evidence>
<dbReference type="SUPFAM" id="SSF52402">
    <property type="entry name" value="Adenine nucleotide alpha hydrolases-like"/>
    <property type="match status" value="1"/>
</dbReference>
<keyword evidence="11" id="KW-1185">Reference proteome</keyword>
<comment type="subcellular location">
    <subcellularLocation>
        <location evidence="1 8">Cytoplasm</location>
    </subcellularLocation>
</comment>
<keyword evidence="6 8" id="KW-0067">ATP-binding</keyword>
<feature type="binding site" evidence="8">
    <location>
        <begin position="28"/>
        <end position="33"/>
    </location>
    <ligand>
        <name>ATP</name>
        <dbReference type="ChEBI" id="CHEBI:30616"/>
    </ligand>
</feature>
<keyword evidence="5 8" id="KW-0547">Nucleotide-binding</keyword>
<evidence type="ECO:0000313" key="10">
    <source>
        <dbReference type="EMBL" id="SFH40636.1"/>
    </source>
</evidence>
<dbReference type="SMART" id="SM00977">
    <property type="entry name" value="TilS_C"/>
    <property type="match status" value="1"/>
</dbReference>
<keyword evidence="4 8" id="KW-0819">tRNA processing</keyword>
<dbReference type="GO" id="GO:0005524">
    <property type="term" value="F:ATP binding"/>
    <property type="evidence" value="ECO:0007669"/>
    <property type="project" value="UniProtKB-UniRule"/>
</dbReference>
<comment type="catalytic activity">
    <reaction evidence="7 8">
        <text>cytidine(34) in tRNA(Ile2) + L-lysine + ATP = lysidine(34) in tRNA(Ile2) + AMP + diphosphate + H(+)</text>
        <dbReference type="Rhea" id="RHEA:43744"/>
        <dbReference type="Rhea" id="RHEA-COMP:10625"/>
        <dbReference type="Rhea" id="RHEA-COMP:10670"/>
        <dbReference type="ChEBI" id="CHEBI:15378"/>
        <dbReference type="ChEBI" id="CHEBI:30616"/>
        <dbReference type="ChEBI" id="CHEBI:32551"/>
        <dbReference type="ChEBI" id="CHEBI:33019"/>
        <dbReference type="ChEBI" id="CHEBI:82748"/>
        <dbReference type="ChEBI" id="CHEBI:83665"/>
        <dbReference type="ChEBI" id="CHEBI:456215"/>
        <dbReference type="EC" id="6.3.4.19"/>
    </reaction>
</comment>
<reference evidence="10 11" key="1">
    <citation type="submission" date="2016-10" db="EMBL/GenBank/DDBJ databases">
        <authorList>
            <person name="de Groot N.N."/>
        </authorList>
    </citation>
    <scope>NUCLEOTIDE SEQUENCE [LARGE SCALE GENOMIC DNA]</scope>
    <source>
        <strain evidence="10 11">DSM 18684</strain>
    </source>
</reference>
<dbReference type="Pfam" id="PF01171">
    <property type="entry name" value="ATP_bind_3"/>
    <property type="match status" value="1"/>
</dbReference>
<comment type="function">
    <text evidence="8">Ligates lysine onto the cytidine present at position 34 of the AUA codon-specific tRNA(Ile) that contains the anticodon CAU, in an ATP-dependent manner. Cytidine is converted to lysidine, thus changing the amino acid specificity of the tRNA from methionine to isoleucine.</text>
</comment>
<dbReference type="InterPro" id="IPR012796">
    <property type="entry name" value="Lysidine-tRNA-synth_C"/>
</dbReference>
<dbReference type="SUPFAM" id="SSF56037">
    <property type="entry name" value="PheT/TilS domain"/>
    <property type="match status" value="1"/>
</dbReference>
<dbReference type="PANTHER" id="PTHR43033">
    <property type="entry name" value="TRNA(ILE)-LYSIDINE SYNTHASE-RELATED"/>
    <property type="match status" value="1"/>
</dbReference>
<dbReference type="HAMAP" id="MF_01161">
    <property type="entry name" value="tRNA_Ile_lys_synt"/>
    <property type="match status" value="1"/>
</dbReference>
<dbReference type="GO" id="GO:0006400">
    <property type="term" value="P:tRNA modification"/>
    <property type="evidence" value="ECO:0007669"/>
    <property type="project" value="UniProtKB-UniRule"/>
</dbReference>
<evidence type="ECO:0000313" key="11">
    <source>
        <dbReference type="Proteomes" id="UP000199666"/>
    </source>
</evidence>
<evidence type="ECO:0000256" key="8">
    <source>
        <dbReference type="HAMAP-Rule" id="MF_01161"/>
    </source>
</evidence>
<sequence length="444" mass="51200">MLPVNSFVDYIKKNSLFTPEDKILLAVSGGKDSVLMAQLFKLAGFNFSIAHCNFNLRGDESQRDEAFVKLLAAILEVPFYVNHFETKSFAKEHQLSTQMAARTLRYNWFEEVRTQYKYHYIAVAHHQNDSIETLLLNLTRGTGISGMHGILPKRGYLIRPLLFLSRQQIDDLVNENHIDFVEDSSNQSDNYARNSIRLNVVPVLKELNPSLEETFVQNFIRFAETEMVLQNVIAQTRSSLCENRNGDIYISIDKINLLQPQRLLFFELLKPYHFASAVVEEILQSLTKQSGTLFYSHTHCLTIDRSEVIISPLRESAHTANRFIHSDDEAIWIGSQRMIMTHTSSTYFESNLNKLFVDSDQLIFPLVLRFWQDGDRFMPLGMQHHKKVSDFLISQKIPIPNKSKIPLLVNGNGEIIWVVGLRQDNRYKVKATTKKVVIFELLNQ</sequence>
<dbReference type="EC" id="6.3.4.19" evidence="8"/>
<dbReference type="Pfam" id="PF11734">
    <property type="entry name" value="TilS_C"/>
    <property type="match status" value="1"/>
</dbReference>
<dbReference type="InterPro" id="IPR011063">
    <property type="entry name" value="TilS/TtcA_N"/>
</dbReference>
<organism evidence="10 11">
    <name type="scientific">Pedobacter insulae</name>
    <dbReference type="NCBI Taxonomy" id="414048"/>
    <lineage>
        <taxon>Bacteria</taxon>
        <taxon>Pseudomonadati</taxon>
        <taxon>Bacteroidota</taxon>
        <taxon>Sphingobacteriia</taxon>
        <taxon>Sphingobacteriales</taxon>
        <taxon>Sphingobacteriaceae</taxon>
        <taxon>Pedobacter</taxon>
    </lineage>
</organism>
<dbReference type="NCBIfam" id="TIGR02432">
    <property type="entry name" value="lysidine_TilS_N"/>
    <property type="match status" value="1"/>
</dbReference>
<evidence type="ECO:0000256" key="2">
    <source>
        <dbReference type="ARBA" id="ARBA00022490"/>
    </source>
</evidence>
<dbReference type="AlphaFoldDB" id="A0A1I2ZSQ2"/>
<dbReference type="InterPro" id="IPR012795">
    <property type="entry name" value="tRNA_Ile_lys_synt_N"/>
</dbReference>
<dbReference type="GO" id="GO:0032267">
    <property type="term" value="F:tRNA(Ile)-lysidine synthase activity"/>
    <property type="evidence" value="ECO:0007669"/>
    <property type="project" value="UniProtKB-EC"/>
</dbReference>
<comment type="domain">
    <text evidence="8">The N-terminal region contains the highly conserved SGGXDS motif, predicted to be a P-loop motif involved in ATP binding.</text>
</comment>
<evidence type="ECO:0000256" key="3">
    <source>
        <dbReference type="ARBA" id="ARBA00022598"/>
    </source>
</evidence>
<evidence type="ECO:0000259" key="9">
    <source>
        <dbReference type="SMART" id="SM00977"/>
    </source>
</evidence>
<dbReference type="STRING" id="414048.SAMN04489864_11156"/>
<evidence type="ECO:0000256" key="7">
    <source>
        <dbReference type="ARBA" id="ARBA00048539"/>
    </source>
</evidence>
<dbReference type="OrthoDB" id="9807403at2"/>
<dbReference type="Gene3D" id="3.40.50.620">
    <property type="entry name" value="HUPs"/>
    <property type="match status" value="1"/>
</dbReference>
<evidence type="ECO:0000256" key="6">
    <source>
        <dbReference type="ARBA" id="ARBA00022840"/>
    </source>
</evidence>
<dbReference type="PANTHER" id="PTHR43033:SF1">
    <property type="entry name" value="TRNA(ILE)-LYSIDINE SYNTHASE-RELATED"/>
    <property type="match status" value="1"/>
</dbReference>
<evidence type="ECO:0000256" key="4">
    <source>
        <dbReference type="ARBA" id="ARBA00022694"/>
    </source>
</evidence>
<keyword evidence="3 8" id="KW-0436">Ligase</keyword>
<dbReference type="GO" id="GO:0005737">
    <property type="term" value="C:cytoplasm"/>
    <property type="evidence" value="ECO:0007669"/>
    <property type="project" value="UniProtKB-SubCell"/>
</dbReference>
<evidence type="ECO:0000256" key="5">
    <source>
        <dbReference type="ARBA" id="ARBA00022741"/>
    </source>
</evidence>
<comment type="similarity">
    <text evidence="8">Belongs to the tRNA(Ile)-lysidine synthase family.</text>
</comment>
<dbReference type="NCBIfam" id="TIGR02433">
    <property type="entry name" value="lysidine_TilS_C"/>
    <property type="match status" value="1"/>
</dbReference>
<name>A0A1I2ZSQ2_9SPHI</name>
<feature type="domain" description="Lysidine-tRNA(Ile) synthetase C-terminal" evidence="9">
    <location>
        <begin position="366"/>
        <end position="439"/>
    </location>
</feature>
<dbReference type="CDD" id="cd01992">
    <property type="entry name" value="TilS_N"/>
    <property type="match status" value="1"/>
</dbReference>
<dbReference type="InterPro" id="IPR014729">
    <property type="entry name" value="Rossmann-like_a/b/a_fold"/>
</dbReference>
<dbReference type="EMBL" id="FOPP01000011">
    <property type="protein sequence ID" value="SFH40636.1"/>
    <property type="molecule type" value="Genomic_DNA"/>
</dbReference>
<dbReference type="Proteomes" id="UP000199666">
    <property type="component" value="Unassembled WGS sequence"/>
</dbReference>
<dbReference type="InterPro" id="IPR012094">
    <property type="entry name" value="tRNA_Ile_lys_synt"/>
</dbReference>